<feature type="domain" description="Enoyl reductase (ER)" evidence="1">
    <location>
        <begin position="13"/>
        <end position="320"/>
    </location>
</feature>
<dbReference type="PANTHER" id="PTHR45033:SF3">
    <property type="entry name" value="DEHYDROGENASE, PUTATIVE (AFU_ORTHOLOGUE AFUA_2G13270)-RELATED"/>
    <property type="match status" value="1"/>
</dbReference>
<dbReference type="Pfam" id="PF13602">
    <property type="entry name" value="ADH_zinc_N_2"/>
    <property type="match status" value="1"/>
</dbReference>
<sequence>MRAVVASKISADAPADAVEVVDRADLVPGPGQVLVTVRAASLNHHDLWALRGVGVSEDRLPMVLGSDVAGVTEDGREVVVHALVADPDRGHGDELLDPRRGMLADALQGGLAERVVVPERNLVDKPASLSFEQAACLPTAWLTAYRMLFVRGAARPGQTVLVQGASGGVATAAIVLGRSAGLRVQVTGRTPEKLEKARALGADGCFGSGERLPERVDLVIDTVGGPTWEHSLRSVRPGGTVVVAGATAGAAVRTDLFRLFLQHITVHGSAMGRIEELRDLLALCEARGVVPHVDSVFGLERAPEAFAKLAAGEAFGKVVIVPEAVA</sequence>
<accession>A0ABS4VRI4</accession>
<dbReference type="InterPro" id="IPR013154">
    <property type="entry name" value="ADH-like_N"/>
</dbReference>
<dbReference type="Proteomes" id="UP001519295">
    <property type="component" value="Unassembled WGS sequence"/>
</dbReference>
<dbReference type="PANTHER" id="PTHR45033">
    <property type="match status" value="1"/>
</dbReference>
<gene>
    <name evidence="2" type="ORF">JOF36_002216</name>
</gene>
<evidence type="ECO:0000313" key="3">
    <source>
        <dbReference type="Proteomes" id="UP001519295"/>
    </source>
</evidence>
<dbReference type="InterPro" id="IPR052711">
    <property type="entry name" value="Zinc_ADH-like"/>
</dbReference>
<dbReference type="RefSeq" id="WP_210026587.1">
    <property type="nucleotide sequence ID" value="NZ_JAGINU010000001.1"/>
</dbReference>
<dbReference type="InterPro" id="IPR036291">
    <property type="entry name" value="NAD(P)-bd_dom_sf"/>
</dbReference>
<dbReference type="Pfam" id="PF08240">
    <property type="entry name" value="ADH_N"/>
    <property type="match status" value="1"/>
</dbReference>
<dbReference type="InterPro" id="IPR020843">
    <property type="entry name" value="ER"/>
</dbReference>
<comment type="caution">
    <text evidence="2">The sequence shown here is derived from an EMBL/GenBank/DDBJ whole genome shotgun (WGS) entry which is preliminary data.</text>
</comment>
<organism evidence="2 3">
    <name type="scientific">Pseudonocardia parietis</name>
    <dbReference type="NCBI Taxonomy" id="570936"/>
    <lineage>
        <taxon>Bacteria</taxon>
        <taxon>Bacillati</taxon>
        <taxon>Actinomycetota</taxon>
        <taxon>Actinomycetes</taxon>
        <taxon>Pseudonocardiales</taxon>
        <taxon>Pseudonocardiaceae</taxon>
        <taxon>Pseudonocardia</taxon>
    </lineage>
</organism>
<keyword evidence="3" id="KW-1185">Reference proteome</keyword>
<proteinExistence type="predicted"/>
<evidence type="ECO:0000313" key="2">
    <source>
        <dbReference type="EMBL" id="MBP2366520.1"/>
    </source>
</evidence>
<dbReference type="Gene3D" id="3.90.180.10">
    <property type="entry name" value="Medium-chain alcohol dehydrogenases, catalytic domain"/>
    <property type="match status" value="1"/>
</dbReference>
<dbReference type="SUPFAM" id="SSF51735">
    <property type="entry name" value="NAD(P)-binding Rossmann-fold domains"/>
    <property type="match status" value="1"/>
</dbReference>
<dbReference type="EMBL" id="JAGINU010000001">
    <property type="protein sequence ID" value="MBP2366520.1"/>
    <property type="molecule type" value="Genomic_DNA"/>
</dbReference>
<dbReference type="InterPro" id="IPR011032">
    <property type="entry name" value="GroES-like_sf"/>
</dbReference>
<protein>
    <submittedName>
        <fullName evidence="2">NADPH:quinone reductase-like Zn-dependent oxidoreductase</fullName>
    </submittedName>
</protein>
<dbReference type="SUPFAM" id="SSF50129">
    <property type="entry name" value="GroES-like"/>
    <property type="match status" value="1"/>
</dbReference>
<name>A0ABS4VRI4_9PSEU</name>
<reference evidence="2 3" key="1">
    <citation type="submission" date="2021-03" db="EMBL/GenBank/DDBJ databases">
        <title>Sequencing the genomes of 1000 actinobacteria strains.</title>
        <authorList>
            <person name="Klenk H.-P."/>
        </authorList>
    </citation>
    <scope>NUCLEOTIDE SEQUENCE [LARGE SCALE GENOMIC DNA]</scope>
    <source>
        <strain evidence="2 3">DSM 45256</strain>
    </source>
</reference>
<dbReference type="SMART" id="SM00829">
    <property type="entry name" value="PKS_ER"/>
    <property type="match status" value="1"/>
</dbReference>
<evidence type="ECO:0000259" key="1">
    <source>
        <dbReference type="SMART" id="SM00829"/>
    </source>
</evidence>